<evidence type="ECO:0000313" key="2">
    <source>
        <dbReference type="EMBL" id="RDY26864.1"/>
    </source>
</evidence>
<evidence type="ECO:0000256" key="1">
    <source>
        <dbReference type="SAM" id="Phobius"/>
    </source>
</evidence>
<dbReference type="PANTHER" id="PTHR32502:SF23">
    <property type="entry name" value="TRANSPORT PROTEIN, PTS SYSTEM"/>
    <property type="match status" value="1"/>
</dbReference>
<dbReference type="EMBL" id="NOJY02000019">
    <property type="protein sequence ID" value="RDY26864.1"/>
    <property type="molecule type" value="Genomic_DNA"/>
</dbReference>
<dbReference type="InterPro" id="IPR050303">
    <property type="entry name" value="GatZ_KbaZ_carbometab"/>
</dbReference>
<gene>
    <name evidence="2" type="ORF">CHL78_011745</name>
</gene>
<feature type="transmembrane region" description="Helical" evidence="1">
    <location>
        <begin position="181"/>
        <end position="207"/>
    </location>
</feature>
<reference evidence="2 3" key="1">
    <citation type="journal article" date="2017" name="Genome Announc.">
        <title>Draft Genome Sequence of Romboutsia weinsteinii sp. nov. Strain CCRI-19649(T) Isolated from Surface Water.</title>
        <authorList>
            <person name="Maheux A.F."/>
            <person name="Boudreau D.K."/>
            <person name="Berube E."/>
            <person name="Boissinot M."/>
            <person name="Cantin P."/>
            <person name="Raymond F."/>
            <person name="Corbeil J."/>
            <person name="Omar R.F."/>
            <person name="Bergeron M.G."/>
        </authorList>
    </citation>
    <scope>NUCLEOTIDE SEQUENCE [LARGE SCALE GENOMIC DNA]</scope>
    <source>
        <strain evidence="2 3">CCRI-19649</strain>
    </source>
</reference>
<keyword evidence="1" id="KW-0472">Membrane</keyword>
<feature type="transmembrane region" description="Helical" evidence="1">
    <location>
        <begin position="135"/>
        <end position="161"/>
    </location>
</feature>
<sequence length="272" mass="29385">MESKKNPVLKLKDYLIVAFRSFFLQSAFNYGNYQGLGYANVMLPALKKIYANNEDALKQSAIENIEFFNSNPQTLPFITSIHLALLDNGESAENARSIKMALMGPLSGIGDSFFQFGLAPLFSSIGAGLAAEGLILGPILFFLGINASLIATKALTGFYGYKLGTEYIESLSDKMASISRLAAIVGITVVSGLAVSFVKITIPLKYAATLPDGSVNEIAFQTILDKITPNLLPALFTLFIFYLVRNKKWNVYQLLALTLVIGMAGSVLGVIA</sequence>
<proteinExistence type="predicted"/>
<name>A0A371J2E3_9FIRM</name>
<keyword evidence="3" id="KW-1185">Reference proteome</keyword>
<protein>
    <submittedName>
        <fullName evidence="2">PTS system mannose/fructose/sorbose family transporter subunit IID</fullName>
    </submittedName>
</protein>
<feature type="transmembrane region" description="Helical" evidence="1">
    <location>
        <begin position="106"/>
        <end position="129"/>
    </location>
</feature>
<dbReference type="GO" id="GO:0009401">
    <property type="term" value="P:phosphoenolpyruvate-dependent sugar phosphotransferase system"/>
    <property type="evidence" value="ECO:0007669"/>
    <property type="project" value="InterPro"/>
</dbReference>
<dbReference type="OrthoDB" id="9795582at2"/>
<dbReference type="PANTHER" id="PTHR32502">
    <property type="entry name" value="N-ACETYLGALACTOSAMINE PERMEASE II COMPONENT-RELATED"/>
    <property type="match status" value="1"/>
</dbReference>
<evidence type="ECO:0000313" key="3">
    <source>
        <dbReference type="Proteomes" id="UP000215694"/>
    </source>
</evidence>
<feature type="transmembrane region" description="Helical" evidence="1">
    <location>
        <begin position="251"/>
        <end position="271"/>
    </location>
</feature>
<dbReference type="Pfam" id="PF03613">
    <property type="entry name" value="EIID-AGA"/>
    <property type="match status" value="1"/>
</dbReference>
<keyword evidence="1" id="KW-0812">Transmembrane</keyword>
<feature type="transmembrane region" description="Helical" evidence="1">
    <location>
        <begin position="227"/>
        <end position="244"/>
    </location>
</feature>
<dbReference type="AlphaFoldDB" id="A0A371J2E3"/>
<dbReference type="RefSeq" id="WP_094366724.1">
    <property type="nucleotide sequence ID" value="NZ_NOJY02000019.1"/>
</dbReference>
<dbReference type="InterPro" id="IPR004704">
    <property type="entry name" value="PTS_IID_man"/>
</dbReference>
<accession>A0A371J2E3</accession>
<organism evidence="2 3">
    <name type="scientific">Romboutsia weinsteinii</name>
    <dbReference type="NCBI Taxonomy" id="2020949"/>
    <lineage>
        <taxon>Bacteria</taxon>
        <taxon>Bacillati</taxon>
        <taxon>Bacillota</taxon>
        <taxon>Clostridia</taxon>
        <taxon>Peptostreptococcales</taxon>
        <taxon>Peptostreptococcaceae</taxon>
        <taxon>Romboutsia</taxon>
    </lineage>
</organism>
<dbReference type="GO" id="GO:0005886">
    <property type="term" value="C:plasma membrane"/>
    <property type="evidence" value="ECO:0007669"/>
    <property type="project" value="TreeGrafter"/>
</dbReference>
<dbReference type="PROSITE" id="PS51108">
    <property type="entry name" value="PTS_EIID"/>
    <property type="match status" value="1"/>
</dbReference>
<dbReference type="Proteomes" id="UP000215694">
    <property type="component" value="Unassembled WGS sequence"/>
</dbReference>
<comment type="caution">
    <text evidence="2">The sequence shown here is derived from an EMBL/GenBank/DDBJ whole genome shotgun (WGS) entry which is preliminary data.</text>
</comment>
<keyword evidence="1" id="KW-1133">Transmembrane helix</keyword>